<evidence type="ECO:0000313" key="2">
    <source>
        <dbReference type="Proteomes" id="UP000549009"/>
    </source>
</evidence>
<dbReference type="EMBL" id="JACHJD010000055">
    <property type="protein sequence ID" value="MBB5110013.1"/>
    <property type="molecule type" value="Genomic_DNA"/>
</dbReference>
<keyword evidence="2" id="KW-1185">Reference proteome</keyword>
<dbReference type="AlphaFoldDB" id="A0A7W8B469"/>
<sequence length="505" mass="56250">MVPPPIVAAPDIFGWTAYYEAPGYLDRVSSEERELGVFLANEPGPRKAAQAVLEALQKTLRAYAERKGIDTKYVYPAFFQDDPQSAGQVGPDRTQFESLLDPGANTREIMTAIYNACYAKLFAYPNEENVLSLKGVIGDLYLTPAMLPTSEPVSPVAVFARQTGINDSYARALTDFAKQTIRAPKSPDIFVPALLSQYSSQRDAREYELSMAGRIFRESIQHPTASVGDLQLAGELIGANELEYFRDFVYAYTIKDLKEAHYETVEAALAQYKAQSLEEIEKRREVALVERHYKIESGRIALDGEGRPIVARVSVLSGKVEWRQIKREPTLAVPDKDLPIPWLTGSDWFTVDPACAWYHEVCRKRGFPVLTGISGTTMRMLCSYGLLGAPGGKPTDYLYALMSWMLPREDHSLYEILRGAQMVARSKGDPNPLRVDFTHSCRLNEREGKLKDLVDLCDVSGGRIEAYPHLAETLNQDFPGKFHPGTCLPTSCVPDQLSGLDDLFG</sequence>
<organism evidence="1 2">
    <name type="scientific">Streptomyces spectabilis</name>
    <dbReference type="NCBI Taxonomy" id="68270"/>
    <lineage>
        <taxon>Bacteria</taxon>
        <taxon>Bacillati</taxon>
        <taxon>Actinomycetota</taxon>
        <taxon>Actinomycetes</taxon>
        <taxon>Kitasatosporales</taxon>
        <taxon>Streptomycetaceae</taxon>
        <taxon>Streptomyces</taxon>
    </lineage>
</organism>
<dbReference type="Proteomes" id="UP000549009">
    <property type="component" value="Unassembled WGS sequence"/>
</dbReference>
<evidence type="ECO:0000313" key="1">
    <source>
        <dbReference type="EMBL" id="MBB5110013.1"/>
    </source>
</evidence>
<comment type="caution">
    <text evidence="1">The sequence shown here is derived from an EMBL/GenBank/DDBJ whole genome shotgun (WGS) entry which is preliminary data.</text>
</comment>
<dbReference type="RefSeq" id="WP_184927115.1">
    <property type="nucleotide sequence ID" value="NZ_BMSQ01000079.1"/>
</dbReference>
<protein>
    <submittedName>
        <fullName evidence="1">Uncharacterized protein</fullName>
    </submittedName>
</protein>
<proteinExistence type="predicted"/>
<gene>
    <name evidence="1" type="ORF">FHS40_009143</name>
</gene>
<reference evidence="1 2" key="1">
    <citation type="submission" date="2020-08" db="EMBL/GenBank/DDBJ databases">
        <title>Genomic Encyclopedia of Type Strains, Phase III (KMG-III): the genomes of soil and plant-associated and newly described type strains.</title>
        <authorList>
            <person name="Whitman W."/>
        </authorList>
    </citation>
    <scope>NUCLEOTIDE SEQUENCE [LARGE SCALE GENOMIC DNA]</scope>
    <source>
        <strain evidence="1 2">CECT 3146</strain>
    </source>
</reference>
<accession>A0A7W8B469</accession>
<name>A0A7W8B469_STRST</name>